<dbReference type="PROSITE" id="PS51462">
    <property type="entry name" value="NUDIX"/>
    <property type="match status" value="1"/>
</dbReference>
<dbReference type="OrthoDB" id="26754at10239"/>
<dbReference type="RefSeq" id="YP_009611922.1">
    <property type="nucleotide sequence ID" value="NC_042013.1"/>
</dbReference>
<dbReference type="InterPro" id="IPR000086">
    <property type="entry name" value="NUDIX_hydrolase_dom"/>
</dbReference>
<organism evidence="3 4">
    <name type="scientific">Agrobacterium phage Atu_ph07</name>
    <dbReference type="NCBI Taxonomy" id="2024264"/>
    <lineage>
        <taxon>Viruses</taxon>
        <taxon>Duplodnaviria</taxon>
        <taxon>Heunggongvirae</taxon>
        <taxon>Uroviricota</taxon>
        <taxon>Caudoviricetes</taxon>
        <taxon>Polybotosvirus</taxon>
        <taxon>Polybotosvirus Atuph07</taxon>
    </lineage>
</organism>
<evidence type="ECO:0000256" key="1">
    <source>
        <dbReference type="SAM" id="MobiDB-lite"/>
    </source>
</evidence>
<dbReference type="SUPFAM" id="SSF55811">
    <property type="entry name" value="Nudix"/>
    <property type="match status" value="1"/>
</dbReference>
<proteinExistence type="predicted"/>
<dbReference type="Gene3D" id="3.90.79.10">
    <property type="entry name" value="Nucleoside Triphosphate Pyrophosphohydrolase"/>
    <property type="match status" value="1"/>
</dbReference>
<dbReference type="EMBL" id="MF403008">
    <property type="protein sequence ID" value="AUZ95036.1"/>
    <property type="molecule type" value="Genomic_DNA"/>
</dbReference>
<name>A0A2L0UZT2_9CAUD</name>
<accession>A0A2L0UZT2</accession>
<evidence type="ECO:0000313" key="4">
    <source>
        <dbReference type="Proteomes" id="UP000223025"/>
    </source>
</evidence>
<evidence type="ECO:0000259" key="2">
    <source>
        <dbReference type="PROSITE" id="PS51462"/>
    </source>
</evidence>
<reference evidence="3 4" key="1">
    <citation type="submission" date="2017-06" db="EMBL/GenBank/DDBJ databases">
        <authorList>
            <person name="Kim H.J."/>
            <person name="Triplett B.A."/>
        </authorList>
    </citation>
    <scope>NUCLEOTIDE SEQUENCE [LARGE SCALE GENOMIC DNA]</scope>
</reference>
<evidence type="ECO:0000313" key="3">
    <source>
        <dbReference type="EMBL" id="AUZ95036.1"/>
    </source>
</evidence>
<dbReference type="GeneID" id="40088260"/>
<dbReference type="KEGG" id="vg:40088260"/>
<feature type="region of interest" description="Disordered" evidence="1">
    <location>
        <begin position="44"/>
        <end position="68"/>
    </location>
</feature>
<protein>
    <recommendedName>
        <fullName evidence="2">Nudix hydrolase domain-containing protein</fullName>
    </recommendedName>
</protein>
<keyword evidence="4" id="KW-1185">Reference proteome</keyword>
<feature type="domain" description="Nudix hydrolase" evidence="2">
    <location>
        <begin position="16"/>
        <end position="145"/>
    </location>
</feature>
<dbReference type="Proteomes" id="UP000223025">
    <property type="component" value="Segment"/>
</dbReference>
<dbReference type="Pfam" id="PF00293">
    <property type="entry name" value="NUDIX"/>
    <property type="match status" value="1"/>
</dbReference>
<dbReference type="InterPro" id="IPR015797">
    <property type="entry name" value="NUDIX_hydrolase-like_dom_sf"/>
</dbReference>
<sequence length="148" mass="16726">MNIDKLKKLAGIKKDERWKAGGIPYCIEDDVVYVCLVTPTDPAYGGDKPSVPKGNPDAGDTPESCARREVSEETGITSFVSVNKLMTEKITGLDRTYEMHVFAMETRDRSKLRPDFEGIPEWYDIDTALNICRRSHKIFVQKLADKLK</sequence>